<keyword evidence="8" id="KW-1185">Reference proteome</keyword>
<dbReference type="Gene3D" id="1.10.555.10">
    <property type="entry name" value="Rho GTPase activation protein"/>
    <property type="match status" value="1"/>
</dbReference>
<feature type="domain" description="Rho-GAP" evidence="6">
    <location>
        <begin position="1339"/>
        <end position="1528"/>
    </location>
</feature>
<dbReference type="Pfam" id="PF00620">
    <property type="entry name" value="RhoGAP"/>
    <property type="match status" value="1"/>
</dbReference>
<dbReference type="SUPFAM" id="SSF50729">
    <property type="entry name" value="PH domain-like"/>
    <property type="match status" value="1"/>
</dbReference>
<dbReference type="SMART" id="SM00233">
    <property type="entry name" value="PH"/>
    <property type="match status" value="1"/>
</dbReference>
<feature type="region of interest" description="Disordered" evidence="3">
    <location>
        <begin position="1"/>
        <end position="36"/>
    </location>
</feature>
<feature type="region of interest" description="Disordered" evidence="3">
    <location>
        <begin position="1904"/>
        <end position="1959"/>
    </location>
</feature>
<dbReference type="FunFam" id="1.10.555.10:FF:000014">
    <property type="entry name" value="Rho GTPase activating protein 21"/>
    <property type="match status" value="1"/>
</dbReference>
<feature type="compositionally biased region" description="Basic and acidic residues" evidence="3">
    <location>
        <begin position="1758"/>
        <end position="1769"/>
    </location>
</feature>
<feature type="compositionally biased region" description="Polar residues" evidence="3">
    <location>
        <begin position="216"/>
        <end position="227"/>
    </location>
</feature>
<evidence type="ECO:0000259" key="6">
    <source>
        <dbReference type="PROSITE" id="PS50238"/>
    </source>
</evidence>
<dbReference type="InterPro" id="IPR001478">
    <property type="entry name" value="PDZ"/>
</dbReference>
<feature type="region of interest" description="Disordered" evidence="3">
    <location>
        <begin position="1758"/>
        <end position="1887"/>
    </location>
</feature>
<evidence type="ECO:0000259" key="4">
    <source>
        <dbReference type="PROSITE" id="PS50003"/>
    </source>
</evidence>
<evidence type="ECO:0000313" key="7">
    <source>
        <dbReference type="EnsemblMetazoa" id="AQUA016948-PA"/>
    </source>
</evidence>
<evidence type="ECO:0000259" key="5">
    <source>
        <dbReference type="PROSITE" id="PS50106"/>
    </source>
</evidence>
<dbReference type="SUPFAM" id="SSF48350">
    <property type="entry name" value="GTPase activation domain, GAP"/>
    <property type="match status" value="1"/>
</dbReference>
<feature type="compositionally biased region" description="Low complexity" evidence="3">
    <location>
        <begin position="2046"/>
        <end position="2060"/>
    </location>
</feature>
<evidence type="ECO:0000256" key="2">
    <source>
        <dbReference type="SAM" id="Coils"/>
    </source>
</evidence>
<evidence type="ECO:0008006" key="9">
    <source>
        <dbReference type="Google" id="ProtNLM"/>
    </source>
</evidence>
<accession>A0A2Y9D3J1</accession>
<feature type="compositionally biased region" description="Low complexity" evidence="3">
    <location>
        <begin position="1"/>
        <end position="18"/>
    </location>
</feature>
<feature type="region of interest" description="Disordered" evidence="3">
    <location>
        <begin position="742"/>
        <end position="764"/>
    </location>
</feature>
<dbReference type="PANTHER" id="PTHR23176:SF133">
    <property type="entry name" value="GTPASE-ACTIVATING PROTEIN PAC-1"/>
    <property type="match status" value="1"/>
</dbReference>
<dbReference type="InterPro" id="IPR000198">
    <property type="entry name" value="RhoGAP_dom"/>
</dbReference>
<name>A0A2Y9D3J1_ANOQN</name>
<feature type="region of interest" description="Disordered" evidence="3">
    <location>
        <begin position="925"/>
        <end position="987"/>
    </location>
</feature>
<dbReference type="Pfam" id="PF00169">
    <property type="entry name" value="PH"/>
    <property type="match status" value="1"/>
</dbReference>
<feature type="compositionally biased region" description="Basic residues" evidence="3">
    <location>
        <begin position="2143"/>
        <end position="2158"/>
    </location>
</feature>
<dbReference type="PROSITE" id="PS50003">
    <property type="entry name" value="PH_DOMAIN"/>
    <property type="match status" value="1"/>
</dbReference>
<feature type="region of interest" description="Disordered" evidence="3">
    <location>
        <begin position="2173"/>
        <end position="2197"/>
    </location>
</feature>
<feature type="compositionally biased region" description="Polar residues" evidence="3">
    <location>
        <begin position="1230"/>
        <end position="1239"/>
    </location>
</feature>
<feature type="region of interest" description="Disordered" evidence="3">
    <location>
        <begin position="1588"/>
        <end position="1738"/>
    </location>
</feature>
<dbReference type="PROSITE" id="PS50106">
    <property type="entry name" value="PDZ"/>
    <property type="match status" value="1"/>
</dbReference>
<dbReference type="SMART" id="SM00324">
    <property type="entry name" value="RhoGAP"/>
    <property type="match status" value="1"/>
</dbReference>
<dbReference type="GO" id="GO:0005737">
    <property type="term" value="C:cytoplasm"/>
    <property type="evidence" value="ECO:0007669"/>
    <property type="project" value="TreeGrafter"/>
</dbReference>
<feature type="region of interest" description="Disordered" evidence="3">
    <location>
        <begin position="577"/>
        <end position="627"/>
    </location>
</feature>
<dbReference type="VEuPathDB" id="VectorBase:AQUA016948"/>
<feature type="region of interest" description="Disordered" evidence="3">
    <location>
        <begin position="171"/>
        <end position="234"/>
    </location>
</feature>
<dbReference type="Gene3D" id="2.30.29.30">
    <property type="entry name" value="Pleckstrin-homology domain (PH domain)/Phosphotyrosine-binding domain (PTB)"/>
    <property type="match status" value="1"/>
</dbReference>
<dbReference type="Gene3D" id="2.30.42.10">
    <property type="match status" value="1"/>
</dbReference>
<organism evidence="7 8">
    <name type="scientific">Anopheles quadriannulatus</name>
    <name type="common">Mosquito</name>
    <dbReference type="NCBI Taxonomy" id="34691"/>
    <lineage>
        <taxon>Eukaryota</taxon>
        <taxon>Metazoa</taxon>
        <taxon>Ecdysozoa</taxon>
        <taxon>Arthropoda</taxon>
        <taxon>Hexapoda</taxon>
        <taxon>Insecta</taxon>
        <taxon>Pterygota</taxon>
        <taxon>Neoptera</taxon>
        <taxon>Endopterygota</taxon>
        <taxon>Diptera</taxon>
        <taxon>Nematocera</taxon>
        <taxon>Culicoidea</taxon>
        <taxon>Culicidae</taxon>
        <taxon>Anophelinae</taxon>
        <taxon>Anopheles</taxon>
    </lineage>
</organism>
<feature type="compositionally biased region" description="Low complexity" evidence="3">
    <location>
        <begin position="925"/>
        <end position="934"/>
    </location>
</feature>
<feature type="domain" description="PH" evidence="4">
    <location>
        <begin position="1002"/>
        <end position="1167"/>
    </location>
</feature>
<dbReference type="InterPro" id="IPR008936">
    <property type="entry name" value="Rho_GTPase_activation_prot"/>
</dbReference>
<dbReference type="SMART" id="SM00228">
    <property type="entry name" value="PDZ"/>
    <property type="match status" value="1"/>
</dbReference>
<feature type="compositionally biased region" description="Polar residues" evidence="3">
    <location>
        <begin position="1247"/>
        <end position="1268"/>
    </location>
</feature>
<feature type="compositionally biased region" description="Low complexity" evidence="3">
    <location>
        <begin position="420"/>
        <end position="437"/>
    </location>
</feature>
<keyword evidence="2" id="KW-0175">Coiled coil</keyword>
<feature type="compositionally biased region" description="Low complexity" evidence="3">
    <location>
        <begin position="370"/>
        <end position="381"/>
    </location>
</feature>
<dbReference type="SUPFAM" id="SSF50156">
    <property type="entry name" value="PDZ domain-like"/>
    <property type="match status" value="1"/>
</dbReference>
<dbReference type="GO" id="GO:0007165">
    <property type="term" value="P:signal transduction"/>
    <property type="evidence" value="ECO:0007669"/>
    <property type="project" value="InterPro"/>
</dbReference>
<dbReference type="InterPro" id="IPR011993">
    <property type="entry name" value="PH-like_dom_sf"/>
</dbReference>
<evidence type="ECO:0000256" key="1">
    <source>
        <dbReference type="ARBA" id="ARBA00022468"/>
    </source>
</evidence>
<protein>
    <recommendedName>
        <fullName evidence="9">Rho GTPase-activating protein 21</fullName>
    </recommendedName>
</protein>
<feature type="compositionally biased region" description="Polar residues" evidence="3">
    <location>
        <begin position="171"/>
        <end position="181"/>
    </location>
</feature>
<feature type="compositionally biased region" description="Low complexity" evidence="3">
    <location>
        <begin position="1597"/>
        <end position="1614"/>
    </location>
</feature>
<feature type="compositionally biased region" description="Gly residues" evidence="3">
    <location>
        <begin position="1639"/>
        <end position="1649"/>
    </location>
</feature>
<dbReference type="PROSITE" id="PS50238">
    <property type="entry name" value="RHOGAP"/>
    <property type="match status" value="1"/>
</dbReference>
<feature type="region of interest" description="Disordered" evidence="3">
    <location>
        <begin position="859"/>
        <end position="881"/>
    </location>
</feature>
<feature type="compositionally biased region" description="Polar residues" evidence="3">
    <location>
        <begin position="2061"/>
        <end position="2073"/>
    </location>
</feature>
<evidence type="ECO:0000256" key="3">
    <source>
        <dbReference type="SAM" id="MobiDB-lite"/>
    </source>
</evidence>
<feature type="domain" description="PDZ" evidence="5">
    <location>
        <begin position="102"/>
        <end position="159"/>
    </location>
</feature>
<dbReference type="Proteomes" id="UP000076407">
    <property type="component" value="Unassembled WGS sequence"/>
</dbReference>
<feature type="compositionally biased region" description="Basic and acidic residues" evidence="3">
    <location>
        <begin position="2074"/>
        <end position="2084"/>
    </location>
</feature>
<feature type="region of interest" description="Disordered" evidence="3">
    <location>
        <begin position="1112"/>
        <end position="1141"/>
    </location>
</feature>
<dbReference type="STRING" id="34691.A0A2Y9D3J1"/>
<feature type="region of interest" description="Disordered" evidence="3">
    <location>
        <begin position="640"/>
        <end position="709"/>
    </location>
</feature>
<dbReference type="Pfam" id="PF00595">
    <property type="entry name" value="PDZ"/>
    <property type="match status" value="1"/>
</dbReference>
<dbReference type="InterPro" id="IPR036034">
    <property type="entry name" value="PDZ_sf"/>
</dbReference>
<feature type="compositionally biased region" description="Low complexity" evidence="3">
    <location>
        <begin position="646"/>
        <end position="656"/>
    </location>
</feature>
<feature type="compositionally biased region" description="Basic and acidic residues" evidence="3">
    <location>
        <begin position="1293"/>
        <end position="1302"/>
    </location>
</feature>
<feature type="region of interest" description="Disordered" evidence="3">
    <location>
        <begin position="1196"/>
        <end position="1308"/>
    </location>
</feature>
<feature type="compositionally biased region" description="Low complexity" evidence="3">
    <location>
        <begin position="1854"/>
        <end position="1887"/>
    </location>
</feature>
<feature type="compositionally biased region" description="Basic residues" evidence="3">
    <location>
        <begin position="2173"/>
        <end position="2183"/>
    </location>
</feature>
<dbReference type="EnsemblMetazoa" id="AQUA016948-RA">
    <property type="protein sequence ID" value="AQUA016948-PA"/>
    <property type="gene ID" value="AQUA016948"/>
</dbReference>
<feature type="region of interest" description="Disordered" evidence="3">
    <location>
        <begin position="2046"/>
        <end position="2160"/>
    </location>
</feature>
<dbReference type="InterPro" id="IPR001849">
    <property type="entry name" value="PH_domain"/>
</dbReference>
<keyword evidence="1" id="KW-0343">GTPase activation</keyword>
<feature type="coiled-coil region" evidence="2">
    <location>
        <begin position="1965"/>
        <end position="1999"/>
    </location>
</feature>
<feature type="compositionally biased region" description="Basic and acidic residues" evidence="3">
    <location>
        <begin position="584"/>
        <end position="601"/>
    </location>
</feature>
<reference evidence="7" key="1">
    <citation type="submission" date="2020-05" db="UniProtKB">
        <authorList>
            <consortium name="EnsemblMetazoa"/>
        </authorList>
    </citation>
    <scope>IDENTIFICATION</scope>
    <source>
        <strain evidence="7">SANGQUA</strain>
    </source>
</reference>
<sequence length="2197" mass="234338">MADNGCPPGRGSHPGPHLGRPHHPIGAGPPTHATVPKPASNAIIAAGLISGPRIVILHRYNGDFGFTLRHFIVYPPESLTEHAINPLTAAGVLNFAQPMDTVFVKKVHPNTPAYLAGLQEGDRLLAVNGVPVTSIPYSQVVATIQQTPKTLTLQVVPKNYDILQTFFSETAHNPETNQRPQPQQPIVYAPKPASSATGAYPKSKPAHGPPPQPQPATTIVQHQQHQPLSVEGVQEKQESLYSTLQEIVADNVAVTGGAPAKAAQMLPLHADVPKMLSHGPGMVPMAAHHLPVPLPKAGAKPYEYDPLKHQQQYMHQQHQQFLQKIALPGGKEGELGEAAGYGAPLADGDNAIMNRMRKSLEQKEEFLRRPPTTALQATPAAGHDVQQREFYARPNRLQKSVWPPTQPLSPGFSGAGGDKAPAPSTPSTSTNASPTAAVVSPPGPKPPTNAGGGSTTNGVMREHASQLSAIREHFFTGGVGGSLQLPPKSAPPSLAIAPAAITVPAGPSSPTGAATVPLSPHSLHAVSEKAKLFESGRPLSPEGIDRMDLYKSELSRINTKQVVPNVAVRRKEFELKAESTGWRKSIDDKPRSVSSDSESRRTPVRLRSLSVESNATRDSRHSLASSTLQANDAAFDTLEKDKENQHQPQQQQQQPSAVPPPMPMLRQKPIRDDSYRSAVRNSTGNKGSNGRSDGRGEGSMRAPLPTDLLTGHGSLRTAFWLQGPVPAAAAAAHGGCVGGGGAGTGDSSSAVSLASDGEPPSRPVPPVRTYAAAHRQQHPLSAADTEQMRKKQLHRNQTMVGLHHLLDAEDGDGPLGDVEMLHRMPPLTSPPFAPLSPLAVASSVTSTSSVPLAHLGALGEHPAGAAGTTPQHQPPPPGGFHAALPTVVMRQKQPHHSLLLDDEDRKMRRVSYLRATAHDNLFQMLESDPDSSPMSLPPADTPDTDPTEPASSTVELSSGLATADEGAPASGKLQPQQLKSHGTKSKALAHFRDGGAADSTEPVVREGELHVKVTLIDGKRSADRSWRTVHAVLRGHHLKLTLVREGKNSNQSPEPCGTIDLTNFHVTEGNYTKRKNVFKLTTAAGSYCPLEAAAAAGFGGHAEVHRTQSASGLATVGGSGPGSSTCASSVRSASTAGLPGSERELLLQADSHGDMEGWMESLRLVCGSTGQLHSPDYLSGRGGQQAEPQRIAAQTSVQVQSGSVGGSNSGDDYSPVLPAKSQRKYALGSRSPSGQSPVTKSRKTPQAGCSSPTDSADQSIASSSNQPAYHQPPHHYQQQQQQQQHHHHHHHGAKDSSDRESGSPKSKTWKGIMAAKFRKMQWQPAAADLPDNAPTGLPLELCPVSSRNRFLPLVVEKCISVVESKGLLVVGIYRIPGNTAAIAALTETINRGLDEVALNDPRWDDVNVVSSLLKAFFRNLPQPVLPDAMYRGFISADQQSGQRRLIALRQMLERIPRMNYETLKYLMRHLVLVTAHSEANLMDPRNLAIVFGPSVVRCTSDSIQSAVMDMRHQCQIIEVLIIYYAYFFEEGLLPSAEEAQSAAGSEADAGPGASLLLENAGRIEPLRDPPKESSSGFVANIVQAANRKIRRTAQRKSTMSSTTPDTLSLDSTTSAESREQSSRVIQRVYQEQGPRPGTSHGGPAAGPGGSQQALQTVPDAGGPMAVPIPRGTRSVGSAEPGCEPPTEDSLMQLHHHHHHHHHYYHSSRHHSSQSNDDASSVLNRSSEDDSNDSAFADNGSMSLKTVTIALDNKLRSLRDSSVDSDRDQALESESGGSEQPGYGSGRHHSLHQQWSHMGGRSPRPLTLGENIPYADESPERPLIQGRSKPARTLPPPGAVNNNNNNHEDGGAVVPLAATPAKQQQQLKKALTAHSQKSIDSGGTINSSTTNSCLTLVNEADATLDAGAGGGGADVEGHEDDDDGQQQPVPAAVVGKAGQRNASLSSDETDTSTTSNPREKLTAATYRIDTEKLKKMNRILTQLERKANNLERKFNLNRSLSLNYKSPKAADCCCTHHALPATSHSSQAPLPHCCQHQQQQQQQHISNNLNNNNSTSCHNHNAGTTIGSLRSRFSLTKDEKTDKNINRRRQIHDTCAVHPSGPTPAGNDSSSCGEQQPCGGGGGGPQIILTPAAPPPAASGGGGRQRRHVGSRSIRRRHTVGGTHDYYANKLNAQHHHHHHHPHREHIAGPGCCPVPQN</sequence>
<feature type="compositionally biased region" description="Polar residues" evidence="3">
    <location>
        <begin position="1713"/>
        <end position="1724"/>
    </location>
</feature>
<feature type="compositionally biased region" description="Low complexity" evidence="3">
    <location>
        <begin position="1269"/>
        <end position="1283"/>
    </location>
</feature>
<dbReference type="InterPro" id="IPR050729">
    <property type="entry name" value="Rho-GAP"/>
</dbReference>
<dbReference type="PANTHER" id="PTHR23176">
    <property type="entry name" value="RHO/RAC/CDC GTPASE-ACTIVATING PROTEIN"/>
    <property type="match status" value="1"/>
</dbReference>
<feature type="region of interest" description="Disordered" evidence="3">
    <location>
        <begin position="364"/>
        <end position="458"/>
    </location>
</feature>
<feature type="compositionally biased region" description="Low complexity" evidence="3">
    <location>
        <begin position="1123"/>
        <end position="1136"/>
    </location>
</feature>
<evidence type="ECO:0000313" key="8">
    <source>
        <dbReference type="Proteomes" id="UP000076407"/>
    </source>
</evidence>
<dbReference type="GO" id="GO:0005096">
    <property type="term" value="F:GTPase activator activity"/>
    <property type="evidence" value="ECO:0007669"/>
    <property type="project" value="UniProtKB-KW"/>
</dbReference>
<proteinExistence type="predicted"/>
<feature type="compositionally biased region" description="Basic residues" evidence="3">
    <location>
        <begin position="1693"/>
        <end position="1711"/>
    </location>
</feature>
<feature type="compositionally biased region" description="Polar residues" evidence="3">
    <location>
        <begin position="679"/>
        <end position="691"/>
    </location>
</feature>